<feature type="region of interest" description="Disordered" evidence="1">
    <location>
        <begin position="714"/>
        <end position="787"/>
    </location>
</feature>
<evidence type="ECO:0000256" key="1">
    <source>
        <dbReference type="SAM" id="MobiDB-lite"/>
    </source>
</evidence>
<feature type="region of interest" description="Disordered" evidence="1">
    <location>
        <begin position="39"/>
        <end position="89"/>
    </location>
</feature>
<protein>
    <submittedName>
        <fullName evidence="2">Uncharacterized protein</fullName>
    </submittedName>
</protein>
<evidence type="ECO:0000313" key="3">
    <source>
        <dbReference type="Proteomes" id="UP001165090"/>
    </source>
</evidence>
<reference evidence="2 3" key="1">
    <citation type="journal article" date="2023" name="IScience">
        <title>Expanded male sex-determining region conserved during the evolution of homothallism in the green alga Volvox.</title>
        <authorList>
            <person name="Yamamoto K."/>
            <person name="Matsuzaki R."/>
            <person name="Mahakham W."/>
            <person name="Heman W."/>
            <person name="Sekimoto H."/>
            <person name="Kawachi M."/>
            <person name="Minakuchi Y."/>
            <person name="Toyoda A."/>
            <person name="Nozaki H."/>
        </authorList>
    </citation>
    <scope>NUCLEOTIDE SEQUENCE [LARGE SCALE GENOMIC DNA]</scope>
    <source>
        <strain evidence="2 3">NIES-4468</strain>
    </source>
</reference>
<evidence type="ECO:0000313" key="2">
    <source>
        <dbReference type="EMBL" id="GLI66994.1"/>
    </source>
</evidence>
<feature type="region of interest" description="Disordered" evidence="1">
    <location>
        <begin position="514"/>
        <end position="533"/>
    </location>
</feature>
<feature type="compositionally biased region" description="Low complexity" evidence="1">
    <location>
        <begin position="742"/>
        <end position="760"/>
    </location>
</feature>
<comment type="caution">
    <text evidence="2">The sequence shown here is derived from an EMBL/GenBank/DDBJ whole genome shotgun (WGS) entry which is preliminary data.</text>
</comment>
<feature type="region of interest" description="Disordered" evidence="1">
    <location>
        <begin position="126"/>
        <end position="190"/>
    </location>
</feature>
<feature type="compositionally biased region" description="Low complexity" evidence="1">
    <location>
        <begin position="550"/>
        <end position="572"/>
    </location>
</feature>
<feature type="region of interest" description="Disordered" evidence="1">
    <location>
        <begin position="800"/>
        <end position="823"/>
    </location>
</feature>
<name>A0ABQ5SC26_9CHLO</name>
<feature type="region of interest" description="Disordered" evidence="1">
    <location>
        <begin position="390"/>
        <end position="417"/>
    </location>
</feature>
<dbReference type="EMBL" id="BSDZ01000078">
    <property type="protein sequence ID" value="GLI66994.1"/>
    <property type="molecule type" value="Genomic_DNA"/>
</dbReference>
<feature type="region of interest" description="Disordered" evidence="1">
    <location>
        <begin position="351"/>
        <end position="373"/>
    </location>
</feature>
<proteinExistence type="predicted"/>
<sequence length="875" mass="87980">MEAVGHEHRQSQDPQCLLAQLASEYERSRRFLEQLENSFAKEPQSLQPAVPTYTPAWAEESLEQPELPAAPEPVPLQTGTKQPPKSVPSKLRAKLRSFFSRRNTHRDECGEQTVIRASSESQSAINVSHGVGGSGCASSVSERPSIAGGGPPTSAAARRTHQMYYATSSAEMPRVSRAVRDPDTRPNTATRRSSIVYFSGNTMDSTSQGWVARVAVGGTGGGDAPVDRPATGRRSSIVQYGPFAAAERPATARKAAVVQLNEAAAALGCGHVTSSGQQSSTDPADQTIFGEGDSVAAATAAAAAASVTTARRGVPFVPFGGVSGGGGGGGALQDVCNPIEFMSVMAGPRRTTSFQHRPGTALQPTAQRLRSSASVVRRTSIEVCAQLLPQQQQPQQQPAQPPQSPQQNPFQRGGGRGSLEGRQIWFTALSTSAEQLPSSSRRAGSLEISRPYSAATVAAARLHPAAAATGAAATAATATAAAPVNISSSALFSSTPLVGATGNAAALAATGGGGGGGGGGGLRCEVPSSPQSSAFRLRLQTSPAGVAWAQPLAAPSPSNSPGSAGSPSPAEATTGSTIGRARAATAVGFGGTGGGASPVMRMASSFSARRLKDHVDGIPMASTATVTTTSVAAAAAALPLPPRHCSLSPISGGYVTNASADETQTATGAMVSERAPLAYGSAVPHVIVNSTDETVVVASTAVATAVAMATAAVSPSSSSSPNEPHGSQKMLQPVVFHGGGPSLQPLQPPQESSSQQQQSPPSVPHMPHPPPHPCAHLPQGHAGFRSRGFGGLVTAEEALGGAGSTSGSGSGRGGGGGGDANSGSGCGGGSTIFPTAAVGGFGEGRVTRPDSPFAVCMDERVGAAVAYEGAVHSAV</sequence>
<feature type="region of interest" description="Disordered" evidence="1">
    <location>
        <begin position="550"/>
        <end position="575"/>
    </location>
</feature>
<gene>
    <name evidence="2" type="ORF">VaNZ11_011091</name>
</gene>
<accession>A0ABQ5SC26</accession>
<dbReference type="Proteomes" id="UP001165090">
    <property type="component" value="Unassembled WGS sequence"/>
</dbReference>
<keyword evidence="3" id="KW-1185">Reference proteome</keyword>
<organism evidence="2 3">
    <name type="scientific">Volvox africanus</name>
    <dbReference type="NCBI Taxonomy" id="51714"/>
    <lineage>
        <taxon>Eukaryota</taxon>
        <taxon>Viridiplantae</taxon>
        <taxon>Chlorophyta</taxon>
        <taxon>core chlorophytes</taxon>
        <taxon>Chlorophyceae</taxon>
        <taxon>CS clade</taxon>
        <taxon>Chlamydomonadales</taxon>
        <taxon>Volvocaceae</taxon>
        <taxon>Volvox</taxon>
    </lineage>
</organism>
<feature type="compositionally biased region" description="Pro residues" evidence="1">
    <location>
        <begin position="761"/>
        <end position="773"/>
    </location>
</feature>
<feature type="compositionally biased region" description="Polar residues" evidence="1">
    <location>
        <begin position="362"/>
        <end position="373"/>
    </location>
</feature>